<comment type="caution">
    <text evidence="1">The sequence shown here is derived from an EMBL/GenBank/DDBJ whole genome shotgun (WGS) entry which is preliminary data.</text>
</comment>
<organism evidence="1 2">
    <name type="scientific">Portunus trituberculatus</name>
    <name type="common">Swimming crab</name>
    <name type="synonym">Neptunus trituberculatus</name>
    <dbReference type="NCBI Taxonomy" id="210409"/>
    <lineage>
        <taxon>Eukaryota</taxon>
        <taxon>Metazoa</taxon>
        <taxon>Ecdysozoa</taxon>
        <taxon>Arthropoda</taxon>
        <taxon>Crustacea</taxon>
        <taxon>Multicrustacea</taxon>
        <taxon>Malacostraca</taxon>
        <taxon>Eumalacostraca</taxon>
        <taxon>Eucarida</taxon>
        <taxon>Decapoda</taxon>
        <taxon>Pleocyemata</taxon>
        <taxon>Brachyura</taxon>
        <taxon>Eubrachyura</taxon>
        <taxon>Portunoidea</taxon>
        <taxon>Portunidae</taxon>
        <taxon>Portuninae</taxon>
        <taxon>Portunus</taxon>
    </lineage>
</organism>
<evidence type="ECO:0000313" key="2">
    <source>
        <dbReference type="Proteomes" id="UP000324222"/>
    </source>
</evidence>
<accession>A0A5B7D0H9</accession>
<gene>
    <name evidence="1" type="ORF">E2C01_007953</name>
</gene>
<name>A0A5B7D0H9_PORTR</name>
<dbReference type="EMBL" id="VSRR010000406">
    <property type="protein sequence ID" value="MPC15169.1"/>
    <property type="molecule type" value="Genomic_DNA"/>
</dbReference>
<keyword evidence="2" id="KW-1185">Reference proteome</keyword>
<protein>
    <submittedName>
        <fullName evidence="1">Uncharacterized protein</fullName>
    </submittedName>
</protein>
<proteinExistence type="predicted"/>
<evidence type="ECO:0000313" key="1">
    <source>
        <dbReference type="EMBL" id="MPC15169.1"/>
    </source>
</evidence>
<dbReference type="Proteomes" id="UP000324222">
    <property type="component" value="Unassembled WGS sequence"/>
</dbReference>
<dbReference type="AlphaFoldDB" id="A0A5B7D0H9"/>
<sequence length="144" mass="15708">MTLHYCVKQEGIDGHPQPGTSSLLVPEGREMITLAPAGDGESSRWSPPRSRWQGAWGEGVRSVVHSYGLCRCAVQSLKCGARGPDRGSRELLTKIVRKAFTEWTVTVLQVMAARKAGLKGCTFTRLASIVTSWPPALPSMSQWV</sequence>
<reference evidence="1 2" key="1">
    <citation type="submission" date="2019-05" db="EMBL/GenBank/DDBJ databases">
        <title>Another draft genome of Portunus trituberculatus and its Hox gene families provides insights of decapod evolution.</title>
        <authorList>
            <person name="Jeong J.-H."/>
            <person name="Song I."/>
            <person name="Kim S."/>
            <person name="Choi T."/>
            <person name="Kim D."/>
            <person name="Ryu S."/>
            <person name="Kim W."/>
        </authorList>
    </citation>
    <scope>NUCLEOTIDE SEQUENCE [LARGE SCALE GENOMIC DNA]</scope>
    <source>
        <tissue evidence="1">Muscle</tissue>
    </source>
</reference>